<dbReference type="Gene3D" id="3.30.559.10">
    <property type="entry name" value="Chloramphenicol acetyltransferase-like domain"/>
    <property type="match status" value="1"/>
</dbReference>
<dbReference type="EMBL" id="FOWW01000002">
    <property type="protein sequence ID" value="SFP28210.1"/>
    <property type="molecule type" value="Genomic_DNA"/>
</dbReference>
<dbReference type="STRING" id="587909.SAMN05421810_102122"/>
<dbReference type="GO" id="GO:0016746">
    <property type="term" value="F:acyltransferase activity"/>
    <property type="evidence" value="ECO:0007669"/>
    <property type="project" value="UniProtKB-KW"/>
</dbReference>
<dbReference type="Gene3D" id="3.30.559.30">
    <property type="entry name" value="Nonribosomal peptide synthetase, condensation domain"/>
    <property type="match status" value="1"/>
</dbReference>
<keyword evidence="8" id="KW-0012">Acyltransferase</keyword>
<dbReference type="InterPro" id="IPR031641">
    <property type="entry name" value="PapA_C"/>
</dbReference>
<dbReference type="Proteomes" id="UP000198727">
    <property type="component" value="Unassembled WGS sequence"/>
</dbReference>
<evidence type="ECO:0000259" key="12">
    <source>
        <dbReference type="Pfam" id="PF16911"/>
    </source>
</evidence>
<evidence type="ECO:0000256" key="5">
    <source>
        <dbReference type="ARBA" id="ARBA00012866"/>
    </source>
</evidence>
<organism evidence="13 14">
    <name type="scientific">Amycolatopsis arida</name>
    <dbReference type="NCBI Taxonomy" id="587909"/>
    <lineage>
        <taxon>Bacteria</taxon>
        <taxon>Bacillati</taxon>
        <taxon>Actinomycetota</taxon>
        <taxon>Actinomycetes</taxon>
        <taxon>Pseudonocardiales</taxon>
        <taxon>Pseudonocardiaceae</taxon>
        <taxon>Amycolatopsis</taxon>
    </lineage>
</organism>
<evidence type="ECO:0000256" key="3">
    <source>
        <dbReference type="ARBA" id="ARBA00001907"/>
    </source>
</evidence>
<dbReference type="PANTHER" id="PTHR28037:SF1">
    <property type="entry name" value="ALCOHOL O-ACETYLTRANSFERASE 1-RELATED"/>
    <property type="match status" value="1"/>
</dbReference>
<evidence type="ECO:0000256" key="4">
    <source>
        <dbReference type="ARBA" id="ARBA00006558"/>
    </source>
</evidence>
<feature type="domain" description="Phthiocerol/phthiodiolone dimycocerosyl transferase C-terminal" evidence="12">
    <location>
        <begin position="194"/>
        <end position="375"/>
    </location>
</feature>
<evidence type="ECO:0000256" key="1">
    <source>
        <dbReference type="ARBA" id="ARBA00000026"/>
    </source>
</evidence>
<dbReference type="SUPFAM" id="SSF52777">
    <property type="entry name" value="CoA-dependent acyltransferases"/>
    <property type="match status" value="2"/>
</dbReference>
<dbReference type="AlphaFoldDB" id="A0A1I5P2Y1"/>
<comment type="catalytic activity">
    <reaction evidence="1">
        <text>2 a mycocerosyl-[mycocerosic acid synthase] + a phthiocerol = a dimycocerosyl phthiocerol + 2 holo-[mycocerosic acid synthase].</text>
        <dbReference type="EC" id="2.3.1.282"/>
    </reaction>
</comment>
<dbReference type="InterPro" id="IPR023213">
    <property type="entry name" value="CAT-like_dom_sf"/>
</dbReference>
<comment type="catalytic activity">
    <reaction evidence="3">
        <text>2 a mycocerosyl-[mycocerosic acid synthase] + a phthiodiolone = a dimycocerosyl phthiodiolone + 2 holo-[mycocerosic acid synthase].</text>
        <dbReference type="EC" id="2.3.1.282"/>
    </reaction>
</comment>
<keyword evidence="14" id="KW-1185">Reference proteome</keyword>
<protein>
    <recommendedName>
        <fullName evidence="6">Phthiocerol/phthiodiolone dimycocerosyl transferase</fullName>
        <ecNumber evidence="5">2.3.1.282</ecNumber>
    </recommendedName>
    <alternativeName>
        <fullName evidence="11">Acyltransferase PapA5</fullName>
    </alternativeName>
    <alternativeName>
        <fullName evidence="9">Phthiocerol/phthiodiolone O-acyltransferase</fullName>
    </alternativeName>
    <alternativeName>
        <fullName evidence="10">Polyketide synthase-associated protein A5</fullName>
    </alternativeName>
</protein>
<evidence type="ECO:0000256" key="9">
    <source>
        <dbReference type="ARBA" id="ARBA00030465"/>
    </source>
</evidence>
<evidence type="ECO:0000313" key="13">
    <source>
        <dbReference type="EMBL" id="SFP28210.1"/>
    </source>
</evidence>
<evidence type="ECO:0000256" key="10">
    <source>
        <dbReference type="ARBA" id="ARBA00032317"/>
    </source>
</evidence>
<proteinExistence type="inferred from homology"/>
<dbReference type="PANTHER" id="PTHR28037">
    <property type="entry name" value="ALCOHOL O-ACETYLTRANSFERASE 1-RELATED"/>
    <property type="match status" value="1"/>
</dbReference>
<dbReference type="Pfam" id="PF16911">
    <property type="entry name" value="PapA_C"/>
    <property type="match status" value="1"/>
</dbReference>
<gene>
    <name evidence="13" type="ORF">SAMN05421810_102122</name>
</gene>
<evidence type="ECO:0000256" key="6">
    <source>
        <dbReference type="ARBA" id="ARBA00013449"/>
    </source>
</evidence>
<evidence type="ECO:0000256" key="8">
    <source>
        <dbReference type="ARBA" id="ARBA00023315"/>
    </source>
</evidence>
<comment type="similarity">
    <text evidence="4">Belongs to the acyltransferase PapA5 family.</text>
</comment>
<name>A0A1I5P2Y1_9PSEU</name>
<evidence type="ECO:0000256" key="7">
    <source>
        <dbReference type="ARBA" id="ARBA00022679"/>
    </source>
</evidence>
<reference evidence="14" key="1">
    <citation type="submission" date="2016-10" db="EMBL/GenBank/DDBJ databases">
        <authorList>
            <person name="Varghese N."/>
            <person name="Submissions S."/>
        </authorList>
    </citation>
    <scope>NUCLEOTIDE SEQUENCE [LARGE SCALE GENOMIC DNA]</scope>
    <source>
        <strain evidence="14">CGMCC 4.5579</strain>
    </source>
</reference>
<dbReference type="OrthoDB" id="3318646at2"/>
<accession>A0A1I5P2Y1</accession>
<dbReference type="InterPro" id="IPR052058">
    <property type="entry name" value="Alcohol_O-acetyltransferase"/>
</dbReference>
<evidence type="ECO:0000313" key="14">
    <source>
        <dbReference type="Proteomes" id="UP000198727"/>
    </source>
</evidence>
<sequence length="410" mass="43819">MTTERPLAPSEAFHAAMGWSGTYSVVSRGQLDVEAMTRAFDALCAEAPLLRARIGRTGSGFRFRVADQGPPDVSILRPGQGSYLDELVRPLDPDRGLARLTVLRGDELHHVVLVLHHAIADAGSGVAQFGRLWRHYTAVVRGQPPAGRVRHELPPPAEELLFARGWAKPPGWDDAAVEATHALAAAAGAVPAQPVVADRVRLDPDETARLTGRARTAGLSVHALVSGCLLVACREELTPGDEPVRVVCGSPADLRGRVTPPVPAIESTNVLSGINTRVMVARGADPVAVGKDVGAQLEASLAAGEPFATLLDSRRFATPDDEPVDYVVSNLGALPPFESPAGLDVTDFRGFQTITLPGLLLYVVSSYLGRLSVDLVTPAGYLTDQQRTRITERGAELLRQAAEWHPEEKR</sequence>
<comment type="catalytic activity">
    <reaction evidence="2">
        <text>2 a mycocerosyl-[mycocerosic acid synthase] + a phenolphthiocerol = a dimycocerosyl phenolphthiocerol + 2 holo-[mycocerosic acid synthase].</text>
        <dbReference type="EC" id="2.3.1.282"/>
    </reaction>
</comment>
<dbReference type="RefSeq" id="WP_092528768.1">
    <property type="nucleotide sequence ID" value="NZ_FOWW01000002.1"/>
</dbReference>
<keyword evidence="7 13" id="KW-0808">Transferase</keyword>
<evidence type="ECO:0000256" key="2">
    <source>
        <dbReference type="ARBA" id="ARBA00000625"/>
    </source>
</evidence>
<dbReference type="EC" id="2.3.1.282" evidence="5"/>
<evidence type="ECO:0000256" key="11">
    <source>
        <dbReference type="ARBA" id="ARBA00033407"/>
    </source>
</evidence>